<dbReference type="FunFam" id="1.10.10.10:FF:000214">
    <property type="entry name" value="Methylated-DNA--protein-cysteine methyltransferase"/>
    <property type="match status" value="1"/>
</dbReference>
<comment type="catalytic activity">
    <reaction evidence="8 9">
        <text>a 6-O-methyl-2'-deoxyguanosine in DNA + L-cysteinyl-[protein] = S-methyl-L-cysteinyl-[protein] + a 2'-deoxyguanosine in DNA</text>
        <dbReference type="Rhea" id="RHEA:24000"/>
        <dbReference type="Rhea" id="RHEA-COMP:10131"/>
        <dbReference type="Rhea" id="RHEA-COMP:10132"/>
        <dbReference type="Rhea" id="RHEA-COMP:11367"/>
        <dbReference type="Rhea" id="RHEA-COMP:11368"/>
        <dbReference type="ChEBI" id="CHEBI:29950"/>
        <dbReference type="ChEBI" id="CHEBI:82612"/>
        <dbReference type="ChEBI" id="CHEBI:85445"/>
        <dbReference type="ChEBI" id="CHEBI:85448"/>
        <dbReference type="EC" id="2.1.1.63"/>
    </reaction>
</comment>
<evidence type="ECO:0000256" key="4">
    <source>
        <dbReference type="ARBA" id="ARBA00022603"/>
    </source>
</evidence>
<dbReference type="InterPro" id="IPR036217">
    <property type="entry name" value="MethylDNA_cys_MeTrfase_DNAb"/>
</dbReference>
<dbReference type="Proteomes" id="UP000293874">
    <property type="component" value="Unassembled WGS sequence"/>
</dbReference>
<feature type="active site" description="Nucleophile; methyl group acceptor" evidence="9">
    <location>
        <position position="129"/>
    </location>
</feature>
<dbReference type="GO" id="GO:0005737">
    <property type="term" value="C:cytoplasm"/>
    <property type="evidence" value="ECO:0007669"/>
    <property type="project" value="UniProtKB-SubCell"/>
</dbReference>
<comment type="similarity">
    <text evidence="2 9">Belongs to the MGMT family.</text>
</comment>
<dbReference type="InterPro" id="IPR036631">
    <property type="entry name" value="MGMT_N_sf"/>
</dbReference>
<evidence type="ECO:0000256" key="3">
    <source>
        <dbReference type="ARBA" id="ARBA00022490"/>
    </source>
</evidence>
<keyword evidence="13" id="KW-1185">Reference proteome</keyword>
<dbReference type="InterPro" id="IPR036388">
    <property type="entry name" value="WH-like_DNA-bd_sf"/>
</dbReference>
<evidence type="ECO:0000256" key="7">
    <source>
        <dbReference type="ARBA" id="ARBA00023204"/>
    </source>
</evidence>
<evidence type="ECO:0000313" key="13">
    <source>
        <dbReference type="Proteomes" id="UP000293874"/>
    </source>
</evidence>
<feature type="domain" description="Methylated-DNA-[protein]-cysteine S-methyltransferase DNA binding" evidence="10">
    <location>
        <begin position="78"/>
        <end position="157"/>
    </location>
</feature>
<dbReference type="SUPFAM" id="SSF53155">
    <property type="entry name" value="Methylated DNA-protein cysteine methyltransferase domain"/>
    <property type="match status" value="1"/>
</dbReference>
<dbReference type="Gene3D" id="1.10.10.10">
    <property type="entry name" value="Winged helix-like DNA-binding domain superfamily/Winged helix DNA-binding domain"/>
    <property type="match status" value="1"/>
</dbReference>
<dbReference type="Pfam" id="PF02870">
    <property type="entry name" value="Methyltransf_1N"/>
    <property type="match status" value="1"/>
</dbReference>
<dbReference type="EC" id="2.1.1.63" evidence="9"/>
<evidence type="ECO:0000256" key="2">
    <source>
        <dbReference type="ARBA" id="ARBA00008711"/>
    </source>
</evidence>
<keyword evidence="3 9" id="KW-0963">Cytoplasm</keyword>
<gene>
    <name evidence="12" type="ORF">EV199_1488</name>
</gene>
<dbReference type="InterPro" id="IPR014048">
    <property type="entry name" value="MethylDNA_cys_MeTrfase_DNA-bd"/>
</dbReference>
<evidence type="ECO:0000256" key="1">
    <source>
        <dbReference type="ARBA" id="ARBA00001286"/>
    </source>
</evidence>
<dbReference type="SUPFAM" id="SSF46767">
    <property type="entry name" value="Methylated DNA-protein cysteine methyltransferase, C-terminal domain"/>
    <property type="match status" value="1"/>
</dbReference>
<dbReference type="CDD" id="cd06445">
    <property type="entry name" value="ATase"/>
    <property type="match status" value="1"/>
</dbReference>
<dbReference type="NCBIfam" id="TIGR00589">
    <property type="entry name" value="ogt"/>
    <property type="match status" value="1"/>
</dbReference>
<dbReference type="PANTHER" id="PTHR10815">
    <property type="entry name" value="METHYLATED-DNA--PROTEIN-CYSTEINE METHYLTRANSFERASE"/>
    <property type="match status" value="1"/>
</dbReference>
<reference evidence="12 13" key="1">
    <citation type="submission" date="2019-02" db="EMBL/GenBank/DDBJ databases">
        <title>Genomic Encyclopedia of Type Strains, Phase IV (KMG-IV): sequencing the most valuable type-strain genomes for metagenomic binning, comparative biology and taxonomic classification.</title>
        <authorList>
            <person name="Goeker M."/>
        </authorList>
    </citation>
    <scope>NUCLEOTIDE SEQUENCE [LARGE SCALE GENOMIC DNA]</scope>
    <source>
        <strain evidence="12 13">DSM 18116</strain>
    </source>
</reference>
<comment type="miscellaneous">
    <text evidence="9">This enzyme catalyzes only one turnover and therefore is not strictly catalytic. According to one definition, an enzyme is a biocatalyst that acts repeatedly and over many reaction cycles.</text>
</comment>
<dbReference type="EMBL" id="SGXA01000001">
    <property type="protein sequence ID" value="RZS75618.1"/>
    <property type="molecule type" value="Genomic_DNA"/>
</dbReference>
<dbReference type="GO" id="GO:0003908">
    <property type="term" value="F:methylated-DNA-[protein]-cysteine S-methyltransferase activity"/>
    <property type="evidence" value="ECO:0007669"/>
    <property type="project" value="UniProtKB-UniRule"/>
</dbReference>
<dbReference type="InterPro" id="IPR001497">
    <property type="entry name" value="MethylDNA_cys_MeTrfase_AS"/>
</dbReference>
<feature type="domain" description="Methylguanine DNA methyltransferase ribonuclease-like" evidence="11">
    <location>
        <begin position="7"/>
        <end position="73"/>
    </location>
</feature>
<dbReference type="Pfam" id="PF01035">
    <property type="entry name" value="DNA_binding_1"/>
    <property type="match status" value="1"/>
</dbReference>
<evidence type="ECO:0000256" key="6">
    <source>
        <dbReference type="ARBA" id="ARBA00022763"/>
    </source>
</evidence>
<dbReference type="AlphaFoldDB" id="A0A4Q7N3S1"/>
<protein>
    <recommendedName>
        <fullName evidence="9">Methylated-DNA--protein-cysteine methyltransferase</fullName>
        <ecNumber evidence="9">2.1.1.63</ecNumber>
    </recommendedName>
    <alternativeName>
        <fullName evidence="9">6-O-methylguanine-DNA methyltransferase</fullName>
        <shortName evidence="9">MGMT</shortName>
    </alternativeName>
    <alternativeName>
        <fullName evidence="9">O-6-methylguanine-DNA-alkyltransferase</fullName>
    </alternativeName>
</protein>
<organism evidence="12 13">
    <name type="scientific">Pseudobacter ginsenosidimutans</name>
    <dbReference type="NCBI Taxonomy" id="661488"/>
    <lineage>
        <taxon>Bacteria</taxon>
        <taxon>Pseudomonadati</taxon>
        <taxon>Bacteroidota</taxon>
        <taxon>Chitinophagia</taxon>
        <taxon>Chitinophagales</taxon>
        <taxon>Chitinophagaceae</taxon>
        <taxon>Pseudobacter</taxon>
    </lineage>
</organism>
<comment type="function">
    <text evidence="9">Involved in the cellular defense against the biological effects of O6-methylguanine (O6-MeG) and O4-methylthymine (O4-MeT) in DNA. Repairs the methylated nucleobase in DNA by stoichiometrically transferring the methyl group to a cysteine residue in the enzyme. This is a suicide reaction: the enzyme is irreversibly inactivated.</text>
</comment>
<comment type="subcellular location">
    <subcellularLocation>
        <location evidence="9">Cytoplasm</location>
    </subcellularLocation>
</comment>
<keyword evidence="5 9" id="KW-0808">Transferase</keyword>
<name>A0A4Q7N3S1_9BACT</name>
<evidence type="ECO:0000313" key="12">
    <source>
        <dbReference type="EMBL" id="RZS75618.1"/>
    </source>
</evidence>
<proteinExistence type="inferred from homology"/>
<dbReference type="PROSITE" id="PS00374">
    <property type="entry name" value="MGMT"/>
    <property type="match status" value="1"/>
</dbReference>
<evidence type="ECO:0000259" key="10">
    <source>
        <dbReference type="Pfam" id="PF01035"/>
    </source>
</evidence>
<dbReference type="OrthoDB" id="9802228at2"/>
<dbReference type="Gene3D" id="3.30.160.70">
    <property type="entry name" value="Methylated DNA-protein cysteine methyltransferase domain"/>
    <property type="match status" value="1"/>
</dbReference>
<evidence type="ECO:0000256" key="5">
    <source>
        <dbReference type="ARBA" id="ARBA00022679"/>
    </source>
</evidence>
<sequence>MPASFTTYYQSPVGLLRLSGTDQYLSELHFVDNDEEALQQPPTPELPPLAIQVTEELIEYFQGHRRIFDIPVSQEGTEFQLKVWNELMNIPFGKTTSYLDIARRLGDPKTIRAAASANGRNHVAIIVPCHRVIGSNGELVGYAGGLWRKKWLLAMEKRVAHGVQTLF</sequence>
<keyword evidence="7 9" id="KW-0234">DNA repair</keyword>
<comment type="catalytic activity">
    <reaction evidence="1 9">
        <text>a 4-O-methyl-thymidine in DNA + L-cysteinyl-[protein] = a thymidine in DNA + S-methyl-L-cysteinyl-[protein]</text>
        <dbReference type="Rhea" id="RHEA:53428"/>
        <dbReference type="Rhea" id="RHEA-COMP:10131"/>
        <dbReference type="Rhea" id="RHEA-COMP:10132"/>
        <dbReference type="Rhea" id="RHEA-COMP:13555"/>
        <dbReference type="Rhea" id="RHEA-COMP:13556"/>
        <dbReference type="ChEBI" id="CHEBI:29950"/>
        <dbReference type="ChEBI" id="CHEBI:82612"/>
        <dbReference type="ChEBI" id="CHEBI:137386"/>
        <dbReference type="ChEBI" id="CHEBI:137387"/>
        <dbReference type="EC" id="2.1.1.63"/>
    </reaction>
</comment>
<evidence type="ECO:0000256" key="9">
    <source>
        <dbReference type="HAMAP-Rule" id="MF_00772"/>
    </source>
</evidence>
<evidence type="ECO:0000256" key="8">
    <source>
        <dbReference type="ARBA" id="ARBA00049348"/>
    </source>
</evidence>
<keyword evidence="6 9" id="KW-0227">DNA damage</keyword>
<dbReference type="InterPro" id="IPR023546">
    <property type="entry name" value="MGMT"/>
</dbReference>
<dbReference type="GO" id="GO:0006307">
    <property type="term" value="P:DNA alkylation repair"/>
    <property type="evidence" value="ECO:0007669"/>
    <property type="project" value="UniProtKB-UniRule"/>
</dbReference>
<dbReference type="GO" id="GO:0032259">
    <property type="term" value="P:methylation"/>
    <property type="evidence" value="ECO:0007669"/>
    <property type="project" value="UniProtKB-KW"/>
</dbReference>
<comment type="caution">
    <text evidence="12">The sequence shown here is derived from an EMBL/GenBank/DDBJ whole genome shotgun (WGS) entry which is preliminary data.</text>
</comment>
<dbReference type="RefSeq" id="WP_130539972.1">
    <property type="nucleotide sequence ID" value="NZ_CP042431.1"/>
</dbReference>
<keyword evidence="4 9" id="KW-0489">Methyltransferase</keyword>
<dbReference type="HAMAP" id="MF_00772">
    <property type="entry name" value="OGT"/>
    <property type="match status" value="1"/>
</dbReference>
<dbReference type="PANTHER" id="PTHR10815:SF5">
    <property type="entry name" value="METHYLATED-DNA--PROTEIN-CYSTEINE METHYLTRANSFERASE"/>
    <property type="match status" value="1"/>
</dbReference>
<accession>A0A4Q7N3S1</accession>
<evidence type="ECO:0000259" key="11">
    <source>
        <dbReference type="Pfam" id="PF02870"/>
    </source>
</evidence>
<dbReference type="InterPro" id="IPR008332">
    <property type="entry name" value="MethylG_MeTrfase_N"/>
</dbReference>